<dbReference type="Gene3D" id="3.40.390.10">
    <property type="entry name" value="Collagenase (Catalytic Domain)"/>
    <property type="match status" value="1"/>
</dbReference>
<keyword evidence="6" id="KW-0378">Hydrolase</keyword>
<dbReference type="InterPro" id="IPR036375">
    <property type="entry name" value="Hemopexin-like_dom_sf"/>
</dbReference>
<keyword evidence="8" id="KW-0482">Metalloprotease</keyword>
<sequence length="441" mass="51595">MIMKLIIIVFCVKIIIICDAYTIDKYYWRNRHNITYSLFTNTVPKYLNVTQIKNETHNALSVWHAAKTYDTNENILRFVYTHDNDVHANIKIKFAVYDHDDSFNFDGRDGILAHAFPPPLIFFNDTDATKITSPVSGEVHFDGDELWLTQNDANPSPNGTSFMYTLVHEIGHALGLFHSSQEESIMYPFYKFQMVNKTISLQKDDINGLDQLYIGQRHQHQTTTSTSVIVEEELPSWLYDVTTNYIDESCNGPPKKLSIIRDEYYVFANDIFWRYSDYNLTQLMGKYKLDKSWWSEMCRVDCATTRQDKIILVNNRLWFVYNTTVLDTVHVMSHYFNTLFEENDLLYGVHNHTDLYIIDEHYNTMRIGRVHDKFHNIFKIDWVVFVNDYEAHVGIGNGRLITQKMYTNATIGHVFKIVDNDYNDVVNVGAAIKPWHQCGLF</sequence>
<dbReference type="SUPFAM" id="SSF50923">
    <property type="entry name" value="Hemopexin-like domain"/>
    <property type="match status" value="1"/>
</dbReference>
<protein>
    <submittedName>
        <fullName evidence="10">Mp-nase</fullName>
    </submittedName>
</protein>
<evidence type="ECO:0000256" key="6">
    <source>
        <dbReference type="ARBA" id="ARBA00022801"/>
    </source>
</evidence>
<evidence type="ECO:0000256" key="1">
    <source>
        <dbReference type="ARBA" id="ARBA00001947"/>
    </source>
</evidence>
<name>A0A0X9FQ45_9BBAC</name>
<evidence type="ECO:0000256" key="2">
    <source>
        <dbReference type="ARBA" id="ARBA00010370"/>
    </source>
</evidence>
<comment type="similarity">
    <text evidence="2">Belongs to the peptidase M10A family.</text>
</comment>
<evidence type="ECO:0000256" key="4">
    <source>
        <dbReference type="ARBA" id="ARBA00022723"/>
    </source>
</evidence>
<dbReference type="Gene3D" id="2.110.10.10">
    <property type="entry name" value="Hemopexin-like domain"/>
    <property type="match status" value="1"/>
</dbReference>
<dbReference type="GO" id="GO:0030574">
    <property type="term" value="P:collagen catabolic process"/>
    <property type="evidence" value="ECO:0007669"/>
    <property type="project" value="TreeGrafter"/>
</dbReference>
<accession>A0A0X9FQ45</accession>
<dbReference type="GO" id="GO:0031012">
    <property type="term" value="C:extracellular matrix"/>
    <property type="evidence" value="ECO:0007669"/>
    <property type="project" value="InterPro"/>
</dbReference>
<keyword evidence="4" id="KW-0479">Metal-binding</keyword>
<dbReference type="Pfam" id="PF00413">
    <property type="entry name" value="Peptidase_M10"/>
    <property type="match status" value="1"/>
</dbReference>
<feature type="domain" description="Peptidase metallopeptidase" evidence="9">
    <location>
        <begin position="24"/>
        <end position="215"/>
    </location>
</feature>
<evidence type="ECO:0000313" key="10">
    <source>
        <dbReference type="EMBL" id="ALN41975.1"/>
    </source>
</evidence>
<dbReference type="GO" id="GO:0008270">
    <property type="term" value="F:zinc ion binding"/>
    <property type="evidence" value="ECO:0007669"/>
    <property type="project" value="InterPro"/>
</dbReference>
<dbReference type="PANTHER" id="PTHR10201:SF291">
    <property type="entry name" value="MATRIX METALLOPROTEINASE 1, ISOFORM C-RELATED"/>
    <property type="match status" value="1"/>
</dbReference>
<dbReference type="SUPFAM" id="SSF55486">
    <property type="entry name" value="Metalloproteases ('zincins'), catalytic domain"/>
    <property type="match status" value="1"/>
</dbReference>
<dbReference type="PRINTS" id="PR00138">
    <property type="entry name" value="MATRIXIN"/>
</dbReference>
<dbReference type="InterPro" id="IPR024079">
    <property type="entry name" value="MetalloPept_cat_dom_sf"/>
</dbReference>
<dbReference type="InterPro" id="IPR006026">
    <property type="entry name" value="Peptidase_Metallo"/>
</dbReference>
<dbReference type="SMART" id="SM00235">
    <property type="entry name" value="ZnMc"/>
    <property type="match status" value="1"/>
</dbReference>
<dbReference type="InterPro" id="IPR001818">
    <property type="entry name" value="Pept_M10_metallopeptidase"/>
</dbReference>
<reference evidence="10" key="1">
    <citation type="journal article" date="2016" name="PLoS ONE">
        <title>Genome of Cnaphalocrocis medinalis Granulovirus, the First Crambidae-Infecting Betabaculovirus Isolated from Rice Leaffolder to Sequenced.</title>
        <authorList>
            <person name="Han G."/>
            <person name="Xu J."/>
            <person name="Liu Q."/>
            <person name="Li C."/>
            <person name="Xu H."/>
            <person name="Lu Z."/>
        </authorList>
    </citation>
    <scope>NUCLEOTIDE SEQUENCE</scope>
</reference>
<dbReference type="GO" id="GO:0030198">
    <property type="term" value="P:extracellular matrix organization"/>
    <property type="evidence" value="ECO:0007669"/>
    <property type="project" value="TreeGrafter"/>
</dbReference>
<dbReference type="GO" id="GO:0005615">
    <property type="term" value="C:extracellular space"/>
    <property type="evidence" value="ECO:0007669"/>
    <property type="project" value="TreeGrafter"/>
</dbReference>
<dbReference type="GO" id="GO:0004222">
    <property type="term" value="F:metalloendopeptidase activity"/>
    <property type="evidence" value="ECO:0007669"/>
    <property type="project" value="InterPro"/>
</dbReference>
<keyword evidence="3" id="KW-0645">Protease</keyword>
<organism evidence="10">
    <name type="scientific">Cnaphalocrocis medinalis granulovirus</name>
    <dbReference type="NCBI Taxonomy" id="1750712"/>
    <lineage>
        <taxon>Viruses</taxon>
        <taxon>Viruses incertae sedis</taxon>
        <taxon>Naldaviricetes</taxon>
        <taxon>Lefavirales</taxon>
        <taxon>Baculoviridae</taxon>
        <taxon>Betabaculovirus</taxon>
        <taxon>Betabaculovirus cnamedinalis</taxon>
    </lineage>
</organism>
<evidence type="ECO:0000256" key="5">
    <source>
        <dbReference type="ARBA" id="ARBA00022729"/>
    </source>
</evidence>
<keyword evidence="5" id="KW-0732">Signal</keyword>
<dbReference type="InterPro" id="IPR033739">
    <property type="entry name" value="M10A_MMP"/>
</dbReference>
<dbReference type="GO" id="GO:0006508">
    <property type="term" value="P:proteolysis"/>
    <property type="evidence" value="ECO:0007669"/>
    <property type="project" value="UniProtKB-KW"/>
</dbReference>
<dbReference type="InterPro" id="IPR021190">
    <property type="entry name" value="Pept_M10A"/>
</dbReference>
<keyword evidence="7" id="KW-0862">Zinc</keyword>
<evidence type="ECO:0000256" key="8">
    <source>
        <dbReference type="ARBA" id="ARBA00023049"/>
    </source>
</evidence>
<dbReference type="CDD" id="cd04278">
    <property type="entry name" value="ZnMc_MMP"/>
    <property type="match status" value="1"/>
</dbReference>
<evidence type="ECO:0000259" key="9">
    <source>
        <dbReference type="SMART" id="SM00235"/>
    </source>
</evidence>
<proteinExistence type="inferred from homology"/>
<comment type="cofactor">
    <cofactor evidence="1">
        <name>Zn(2+)</name>
        <dbReference type="ChEBI" id="CHEBI:29105"/>
    </cofactor>
</comment>
<evidence type="ECO:0000256" key="7">
    <source>
        <dbReference type="ARBA" id="ARBA00022833"/>
    </source>
</evidence>
<dbReference type="EMBL" id="KP658210">
    <property type="protein sequence ID" value="ALN41975.1"/>
    <property type="molecule type" value="Genomic_DNA"/>
</dbReference>
<dbReference type="PANTHER" id="PTHR10201">
    <property type="entry name" value="MATRIX METALLOPROTEINASE"/>
    <property type="match status" value="1"/>
</dbReference>
<evidence type="ECO:0000256" key="3">
    <source>
        <dbReference type="ARBA" id="ARBA00022670"/>
    </source>
</evidence>